<proteinExistence type="predicted"/>
<sequence length="73" mass="8013">MQKIILQLEELVCPTCLQKIETAVGSLAGVQNLKVLFNASKVKAEIDPEKTTLEDVVKVIEEVGFDVLSTKVK</sequence>
<dbReference type="EMBL" id="DXBN01000027">
    <property type="protein sequence ID" value="HIZ52541.1"/>
    <property type="molecule type" value="Genomic_DNA"/>
</dbReference>
<reference evidence="3" key="2">
    <citation type="submission" date="2021-04" db="EMBL/GenBank/DDBJ databases">
        <authorList>
            <person name="Gilroy R."/>
        </authorList>
    </citation>
    <scope>NUCLEOTIDE SEQUENCE</scope>
    <source>
        <strain evidence="3">CHK172-16539</strain>
    </source>
</reference>
<dbReference type="InterPro" id="IPR017969">
    <property type="entry name" value="Heavy-metal-associated_CS"/>
</dbReference>
<dbReference type="InterPro" id="IPR006121">
    <property type="entry name" value="HMA_dom"/>
</dbReference>
<feature type="domain" description="HMA" evidence="2">
    <location>
        <begin position="2"/>
        <end position="68"/>
    </location>
</feature>
<evidence type="ECO:0000259" key="2">
    <source>
        <dbReference type="PROSITE" id="PS50846"/>
    </source>
</evidence>
<gene>
    <name evidence="3" type="ORF">IAA20_01165</name>
</gene>
<keyword evidence="1" id="KW-0479">Metal-binding</keyword>
<dbReference type="AlphaFoldDB" id="A0A9D2JGH2"/>
<evidence type="ECO:0000256" key="1">
    <source>
        <dbReference type="ARBA" id="ARBA00022723"/>
    </source>
</evidence>
<organism evidence="3 4">
    <name type="scientific">Candidatus Enterococcus avicola</name>
    <dbReference type="NCBI Taxonomy" id="2838561"/>
    <lineage>
        <taxon>Bacteria</taxon>
        <taxon>Bacillati</taxon>
        <taxon>Bacillota</taxon>
        <taxon>Bacilli</taxon>
        <taxon>Lactobacillales</taxon>
        <taxon>Enterococcaceae</taxon>
        <taxon>Enterococcus</taxon>
    </lineage>
</organism>
<dbReference type="CDD" id="cd00371">
    <property type="entry name" value="HMA"/>
    <property type="match status" value="1"/>
</dbReference>
<dbReference type="Pfam" id="PF00403">
    <property type="entry name" value="HMA"/>
    <property type="match status" value="1"/>
</dbReference>
<evidence type="ECO:0000313" key="3">
    <source>
        <dbReference type="EMBL" id="HIZ52541.1"/>
    </source>
</evidence>
<comment type="caution">
    <text evidence="3">The sequence shown here is derived from an EMBL/GenBank/DDBJ whole genome shotgun (WGS) entry which is preliminary data.</text>
</comment>
<dbReference type="SUPFAM" id="SSF55008">
    <property type="entry name" value="HMA, heavy metal-associated domain"/>
    <property type="match status" value="1"/>
</dbReference>
<dbReference type="PROSITE" id="PS01047">
    <property type="entry name" value="HMA_1"/>
    <property type="match status" value="1"/>
</dbReference>
<dbReference type="GO" id="GO:0046872">
    <property type="term" value="F:metal ion binding"/>
    <property type="evidence" value="ECO:0007669"/>
    <property type="project" value="UniProtKB-KW"/>
</dbReference>
<dbReference type="PROSITE" id="PS50846">
    <property type="entry name" value="HMA_2"/>
    <property type="match status" value="1"/>
</dbReference>
<dbReference type="InterPro" id="IPR036163">
    <property type="entry name" value="HMA_dom_sf"/>
</dbReference>
<protein>
    <submittedName>
        <fullName evidence="3">Cation transporter</fullName>
    </submittedName>
</protein>
<reference evidence="3" key="1">
    <citation type="journal article" date="2021" name="PeerJ">
        <title>Extensive microbial diversity within the chicken gut microbiome revealed by metagenomics and culture.</title>
        <authorList>
            <person name="Gilroy R."/>
            <person name="Ravi A."/>
            <person name="Getino M."/>
            <person name="Pursley I."/>
            <person name="Horton D.L."/>
            <person name="Alikhan N.F."/>
            <person name="Baker D."/>
            <person name="Gharbi K."/>
            <person name="Hall N."/>
            <person name="Watson M."/>
            <person name="Adriaenssens E.M."/>
            <person name="Foster-Nyarko E."/>
            <person name="Jarju S."/>
            <person name="Secka A."/>
            <person name="Antonio M."/>
            <person name="Oren A."/>
            <person name="Chaudhuri R.R."/>
            <person name="La Ragione R."/>
            <person name="Hildebrand F."/>
            <person name="Pallen M.J."/>
        </authorList>
    </citation>
    <scope>NUCLEOTIDE SEQUENCE</scope>
    <source>
        <strain evidence="3">CHK172-16539</strain>
    </source>
</reference>
<name>A0A9D2JGH2_9ENTE</name>
<dbReference type="Gene3D" id="3.30.70.100">
    <property type="match status" value="1"/>
</dbReference>
<evidence type="ECO:0000313" key="4">
    <source>
        <dbReference type="Proteomes" id="UP000824063"/>
    </source>
</evidence>
<dbReference type="Proteomes" id="UP000824063">
    <property type="component" value="Unassembled WGS sequence"/>
</dbReference>
<accession>A0A9D2JGH2</accession>